<proteinExistence type="predicted"/>
<name>A0A225SS90_9BURK</name>
<dbReference type="Pfam" id="PF13148">
    <property type="entry name" value="DUF3987"/>
    <property type="match status" value="1"/>
</dbReference>
<evidence type="ECO:0000313" key="2">
    <source>
        <dbReference type="Proteomes" id="UP000214747"/>
    </source>
</evidence>
<comment type="caution">
    <text evidence="1">The sequence shown here is derived from an EMBL/GenBank/DDBJ whole genome shotgun (WGS) entry which is preliminary data.</text>
</comment>
<dbReference type="EMBL" id="NJGV01000011">
    <property type="protein sequence ID" value="OWY33985.1"/>
    <property type="molecule type" value="Genomic_DNA"/>
</dbReference>
<accession>A0A225SS90</accession>
<dbReference type="RefSeq" id="WP_088755592.1">
    <property type="nucleotide sequence ID" value="NZ_NJGV01000011.1"/>
</dbReference>
<dbReference type="AlphaFoldDB" id="A0A225SS90"/>
<protein>
    <recommendedName>
        <fullName evidence="3">DUF3987 domain-containing protein</fullName>
    </recommendedName>
</protein>
<evidence type="ECO:0008006" key="3">
    <source>
        <dbReference type="Google" id="ProtNLM"/>
    </source>
</evidence>
<sequence length="440" mass="50072">MIAHVSDCATHLTGSCFQVEDPKSKMPRPLNTYSLIVAPPGCGKTDAGEAIRRFYGELVQQHERERGEMLRCYQDNLIAWQARQSGLTRRIKQIESHHDMSDEERNERLQDVEQRRQQLLSEEPVEPLTAPCRGNDASFAGMKKRVTENPNLWICVDEGALFFAKQNDATVSLFNSSYSGQPHKSLTANTSSEPVKPILTISIATQRKPLDQFLDSAMGALCLGTGFFNRFAVVYVDADDVARAKKFETAEPGRASEAYFSTMRHFFEEGVKQGEKGYDMRPILKVSRRATHVAESAERCIRSVVAEYAPFFDELNYPVRAYERVIRMAAVDHAFEGVDGDITAEEIENALERVIWHIDNFRLLFERTDKSYLHLEDADRIAELLFRRGRNRPFPISQMKSMGLELSMSNLRLRNGIACLLKERRLKQIETPGGVHFKLC</sequence>
<keyword evidence="2" id="KW-1185">Reference proteome</keyword>
<evidence type="ECO:0000313" key="1">
    <source>
        <dbReference type="EMBL" id="OWY33985.1"/>
    </source>
</evidence>
<dbReference type="Proteomes" id="UP000214747">
    <property type="component" value="Unassembled WGS sequence"/>
</dbReference>
<reference evidence="1 2" key="1">
    <citation type="journal article" date="2010" name="Int. J. Syst. Evol. Microbiol.">
        <title>Reclassification of Herbaspirillum putei as a later heterotypic synonym of Herbaspirillum huttiense, with the description of H. huttiense subsp. huttiense subsp. nov. and H. huttiense subsp. putei subsp. nov., comb. nov., and description of Herbaspirillum aquaticum sp. nov.</title>
        <authorList>
            <person name="Dobritsa A.P."/>
            <person name="Reddy M.C."/>
            <person name="Samadpour M."/>
        </authorList>
    </citation>
    <scope>NUCLEOTIDE SEQUENCE [LARGE SCALE GENOMIC DNA]</scope>
    <source>
        <strain evidence="1 2">IEH 4430</strain>
    </source>
</reference>
<gene>
    <name evidence="1" type="ORF">CEJ45_13380</name>
</gene>
<organism evidence="1 2">
    <name type="scientific">Herbaspirillum aquaticum</name>
    <dbReference type="NCBI Taxonomy" id="568783"/>
    <lineage>
        <taxon>Bacteria</taxon>
        <taxon>Pseudomonadati</taxon>
        <taxon>Pseudomonadota</taxon>
        <taxon>Betaproteobacteria</taxon>
        <taxon>Burkholderiales</taxon>
        <taxon>Oxalobacteraceae</taxon>
        <taxon>Herbaspirillum</taxon>
    </lineage>
</organism>
<dbReference type="InterPro" id="IPR025048">
    <property type="entry name" value="DUF3987"/>
</dbReference>